<protein>
    <submittedName>
        <fullName evidence="1">Uncharacterized protein</fullName>
    </submittedName>
</protein>
<keyword evidence="2" id="KW-1185">Reference proteome</keyword>
<organism evidence="1 2">
    <name type="scientific">Acrocarpospora pleiomorpha</name>
    <dbReference type="NCBI Taxonomy" id="90975"/>
    <lineage>
        <taxon>Bacteria</taxon>
        <taxon>Bacillati</taxon>
        <taxon>Actinomycetota</taxon>
        <taxon>Actinomycetes</taxon>
        <taxon>Streptosporangiales</taxon>
        <taxon>Streptosporangiaceae</taxon>
        <taxon>Acrocarpospora</taxon>
    </lineage>
</organism>
<dbReference type="EMBL" id="BLAF01000048">
    <property type="protein sequence ID" value="GES24211.1"/>
    <property type="molecule type" value="Genomic_DNA"/>
</dbReference>
<comment type="caution">
    <text evidence="1">The sequence shown here is derived from an EMBL/GenBank/DDBJ whole genome shotgun (WGS) entry which is preliminary data.</text>
</comment>
<gene>
    <name evidence="1" type="ORF">Aple_071100</name>
</gene>
<evidence type="ECO:0000313" key="2">
    <source>
        <dbReference type="Proteomes" id="UP000377595"/>
    </source>
</evidence>
<name>A0A5M3XXC8_9ACTN</name>
<evidence type="ECO:0000313" key="1">
    <source>
        <dbReference type="EMBL" id="GES24211.1"/>
    </source>
</evidence>
<reference evidence="1 2" key="1">
    <citation type="submission" date="2019-10" db="EMBL/GenBank/DDBJ databases">
        <title>Whole genome shotgun sequence of Acrocarpospora pleiomorpha NBRC 16267.</title>
        <authorList>
            <person name="Ichikawa N."/>
            <person name="Kimura A."/>
            <person name="Kitahashi Y."/>
            <person name="Komaki H."/>
            <person name="Oguchi A."/>
        </authorList>
    </citation>
    <scope>NUCLEOTIDE SEQUENCE [LARGE SCALE GENOMIC DNA]</scope>
    <source>
        <strain evidence="1 2">NBRC 16267</strain>
    </source>
</reference>
<accession>A0A5M3XXC8</accession>
<proteinExistence type="predicted"/>
<sequence>MRASGATNGGVLNHINATNRARGGCLHYQWPGQFQGRLFRAKHVRCGRQGAECRGPAAYVAVETCAGSAGDLELNLVDTMSRSLQHAGVDVRVASNPVSFHCVASQIV</sequence>
<dbReference type="Proteomes" id="UP000377595">
    <property type="component" value="Unassembled WGS sequence"/>
</dbReference>
<dbReference type="AlphaFoldDB" id="A0A5M3XXC8"/>